<dbReference type="Proteomes" id="UP000828390">
    <property type="component" value="Unassembled WGS sequence"/>
</dbReference>
<reference evidence="1" key="1">
    <citation type="journal article" date="2019" name="bioRxiv">
        <title>The Genome of the Zebra Mussel, Dreissena polymorpha: A Resource for Invasive Species Research.</title>
        <authorList>
            <person name="McCartney M.A."/>
            <person name="Auch B."/>
            <person name="Kono T."/>
            <person name="Mallez S."/>
            <person name="Zhang Y."/>
            <person name="Obille A."/>
            <person name="Becker A."/>
            <person name="Abrahante J.E."/>
            <person name="Garbe J."/>
            <person name="Badalamenti J.P."/>
            <person name="Herman A."/>
            <person name="Mangelson H."/>
            <person name="Liachko I."/>
            <person name="Sullivan S."/>
            <person name="Sone E.D."/>
            <person name="Koren S."/>
            <person name="Silverstein K.A.T."/>
            <person name="Beckman K.B."/>
            <person name="Gohl D.M."/>
        </authorList>
    </citation>
    <scope>NUCLEOTIDE SEQUENCE</scope>
    <source>
        <strain evidence="1">Duluth1</strain>
        <tissue evidence="1">Whole animal</tissue>
    </source>
</reference>
<name>A0A9D4NFM0_DREPO</name>
<organism evidence="1 2">
    <name type="scientific">Dreissena polymorpha</name>
    <name type="common">Zebra mussel</name>
    <name type="synonym">Mytilus polymorpha</name>
    <dbReference type="NCBI Taxonomy" id="45954"/>
    <lineage>
        <taxon>Eukaryota</taxon>
        <taxon>Metazoa</taxon>
        <taxon>Spiralia</taxon>
        <taxon>Lophotrochozoa</taxon>
        <taxon>Mollusca</taxon>
        <taxon>Bivalvia</taxon>
        <taxon>Autobranchia</taxon>
        <taxon>Heteroconchia</taxon>
        <taxon>Euheterodonta</taxon>
        <taxon>Imparidentia</taxon>
        <taxon>Neoheterodontei</taxon>
        <taxon>Myida</taxon>
        <taxon>Dreissenoidea</taxon>
        <taxon>Dreissenidae</taxon>
        <taxon>Dreissena</taxon>
    </lineage>
</organism>
<comment type="caution">
    <text evidence="1">The sequence shown here is derived from an EMBL/GenBank/DDBJ whole genome shotgun (WGS) entry which is preliminary data.</text>
</comment>
<dbReference type="AlphaFoldDB" id="A0A9D4NFM0"/>
<evidence type="ECO:0000313" key="2">
    <source>
        <dbReference type="Proteomes" id="UP000828390"/>
    </source>
</evidence>
<reference evidence="1" key="2">
    <citation type="submission" date="2020-11" db="EMBL/GenBank/DDBJ databases">
        <authorList>
            <person name="McCartney M.A."/>
            <person name="Auch B."/>
            <person name="Kono T."/>
            <person name="Mallez S."/>
            <person name="Becker A."/>
            <person name="Gohl D.M."/>
            <person name="Silverstein K.A.T."/>
            <person name="Koren S."/>
            <person name="Bechman K.B."/>
            <person name="Herman A."/>
            <person name="Abrahante J.E."/>
            <person name="Garbe J."/>
        </authorList>
    </citation>
    <scope>NUCLEOTIDE SEQUENCE</scope>
    <source>
        <strain evidence="1">Duluth1</strain>
        <tissue evidence="1">Whole animal</tissue>
    </source>
</reference>
<sequence>MFPSDVLKQIQLLTKFESGHRPTDRQTGKLTPIYPPHAFQWSQTNFESGHNIIRTNILGRFQKEWTKNITSRVCALVPYTIGTNLTIVHGDWALNVASRVLTR</sequence>
<protein>
    <submittedName>
        <fullName evidence="1">Uncharacterized protein</fullName>
    </submittedName>
</protein>
<keyword evidence="2" id="KW-1185">Reference proteome</keyword>
<gene>
    <name evidence="1" type="ORF">DPMN_017573</name>
</gene>
<evidence type="ECO:0000313" key="1">
    <source>
        <dbReference type="EMBL" id="KAH3893426.1"/>
    </source>
</evidence>
<proteinExistence type="predicted"/>
<dbReference type="EMBL" id="JAIWYP010000001">
    <property type="protein sequence ID" value="KAH3893426.1"/>
    <property type="molecule type" value="Genomic_DNA"/>
</dbReference>
<accession>A0A9D4NFM0</accession>